<dbReference type="Proteomes" id="UP000305546">
    <property type="component" value="Unassembled WGS sequence"/>
</dbReference>
<protein>
    <submittedName>
        <fullName evidence="1">Uncharacterized protein</fullName>
    </submittedName>
</protein>
<organism evidence="1 2">
    <name type="scientific">Amycolatopsis alkalitolerans</name>
    <dbReference type="NCBI Taxonomy" id="2547244"/>
    <lineage>
        <taxon>Bacteria</taxon>
        <taxon>Bacillati</taxon>
        <taxon>Actinomycetota</taxon>
        <taxon>Actinomycetes</taxon>
        <taxon>Pseudonocardiales</taxon>
        <taxon>Pseudonocardiaceae</taxon>
        <taxon>Amycolatopsis</taxon>
    </lineage>
</organism>
<name>A0A5C4M340_9PSEU</name>
<accession>A0A5C4M340</accession>
<dbReference type="EMBL" id="VDFW01000008">
    <property type="protein sequence ID" value="TNC26590.1"/>
    <property type="molecule type" value="Genomic_DNA"/>
</dbReference>
<comment type="caution">
    <text evidence="1">The sequence shown here is derived from an EMBL/GenBank/DDBJ whole genome shotgun (WGS) entry which is preliminary data.</text>
</comment>
<dbReference type="AlphaFoldDB" id="A0A5C4M340"/>
<reference evidence="1 2" key="1">
    <citation type="submission" date="2019-06" db="EMBL/GenBank/DDBJ databases">
        <title>Amycolatopsis alkalitolerans sp. nov., isolated from Gastrodia elata Blume.</title>
        <authorList>
            <person name="Narsing Rao M.P."/>
            <person name="Li W.J."/>
        </authorList>
    </citation>
    <scope>NUCLEOTIDE SEQUENCE [LARGE SCALE GENOMIC DNA]</scope>
    <source>
        <strain evidence="1 2">SYSUP0005</strain>
    </source>
</reference>
<dbReference type="OrthoDB" id="3625706at2"/>
<sequence>MKSLAPTIAAMSEERAARLRGLVVRQLIDSTRAADGHFTLLHLFLLPPGSGETRFKLYEVVQPVDVNAPIRQVVEDVREELTSSGDPRLVDGVDDRWRRVDPDLRGFYLGTGARFMAPDLKTTGTTIMRLVDTTAVVVTLDAAQEPALLQTSRPVVVDEQVYPAIRQIPATAEPPFVLIDTFAGLLRDSGGEAFRPFG</sequence>
<gene>
    <name evidence="1" type="ORF">FG385_12295</name>
</gene>
<keyword evidence="2" id="KW-1185">Reference proteome</keyword>
<evidence type="ECO:0000313" key="2">
    <source>
        <dbReference type="Proteomes" id="UP000305546"/>
    </source>
</evidence>
<proteinExistence type="predicted"/>
<evidence type="ECO:0000313" key="1">
    <source>
        <dbReference type="EMBL" id="TNC26590.1"/>
    </source>
</evidence>